<evidence type="ECO:0008006" key="3">
    <source>
        <dbReference type="Google" id="ProtNLM"/>
    </source>
</evidence>
<protein>
    <recommendedName>
        <fullName evidence="3">DUF222 domain-containing protein</fullName>
    </recommendedName>
</protein>
<dbReference type="OrthoDB" id="5295844at2"/>
<dbReference type="Proteomes" id="UP000075799">
    <property type="component" value="Unassembled WGS sequence"/>
</dbReference>
<sequence length="220" mass="25061">MTLQNISNDELIFRMEKLVRTERKITHLVLWHIAEIDSRKLYADLGYDGMYAYLTRGLGYSEGSAYRRLQSARLLKKVPAVAEKIETGKLTLSQLTQVQKCINESKKSGERISEQKTLDVLSKLENKNTFDTQKTLALEMNLPIETHEKIKPQKDSSVRIELTLTQEQFVELEKARSLMSHICPEGNWSDVIAELSRRFNGKKLGALPKLPQPAIAAGFQ</sequence>
<comment type="caution">
    <text evidence="1">The sequence shown here is derived from an EMBL/GenBank/DDBJ whole genome shotgun (WGS) entry which is preliminary data.</text>
</comment>
<reference evidence="1 2" key="1">
    <citation type="submission" date="2016-03" db="EMBL/GenBank/DDBJ databases">
        <authorList>
            <person name="Ploux O."/>
        </authorList>
    </citation>
    <scope>NUCLEOTIDE SEQUENCE [LARGE SCALE GENOMIC DNA]</scope>
    <source>
        <strain evidence="1 2">EC13</strain>
    </source>
</reference>
<gene>
    <name evidence="1" type="ORF">AZI87_14110</name>
</gene>
<evidence type="ECO:0000313" key="1">
    <source>
        <dbReference type="EMBL" id="KYG63541.1"/>
    </source>
</evidence>
<proteinExistence type="predicted"/>
<dbReference type="RefSeq" id="WP_063208475.1">
    <property type="nucleotide sequence ID" value="NZ_LUKD01000007.1"/>
</dbReference>
<organism evidence="1 2">
    <name type="scientific">Bdellovibrio bacteriovorus</name>
    <dbReference type="NCBI Taxonomy" id="959"/>
    <lineage>
        <taxon>Bacteria</taxon>
        <taxon>Pseudomonadati</taxon>
        <taxon>Bdellovibrionota</taxon>
        <taxon>Bdellovibrionia</taxon>
        <taxon>Bdellovibrionales</taxon>
        <taxon>Pseudobdellovibrionaceae</taxon>
        <taxon>Bdellovibrio</taxon>
    </lineage>
</organism>
<name>A0A162G1M0_BDEBC</name>
<evidence type="ECO:0000313" key="2">
    <source>
        <dbReference type="Proteomes" id="UP000075799"/>
    </source>
</evidence>
<dbReference type="EMBL" id="LUKD01000007">
    <property type="protein sequence ID" value="KYG63541.1"/>
    <property type="molecule type" value="Genomic_DNA"/>
</dbReference>
<dbReference type="AlphaFoldDB" id="A0A162G1M0"/>
<accession>A0A162G1M0</accession>